<dbReference type="PROSITE" id="PS51910">
    <property type="entry name" value="GH18_2"/>
    <property type="match status" value="1"/>
</dbReference>
<evidence type="ECO:0000256" key="1">
    <source>
        <dbReference type="ARBA" id="ARBA00000822"/>
    </source>
</evidence>
<dbReference type="Proteomes" id="UP001140217">
    <property type="component" value="Unassembled WGS sequence"/>
</dbReference>
<dbReference type="PANTHER" id="PTHR45708">
    <property type="entry name" value="ENDOCHITINASE"/>
    <property type="match status" value="1"/>
</dbReference>
<feature type="chain" id="PRO_5040878145" description="chitinase" evidence="10">
    <location>
        <begin position="20"/>
        <end position="1179"/>
    </location>
</feature>
<feature type="region of interest" description="Disordered" evidence="9">
    <location>
        <begin position="819"/>
        <end position="847"/>
    </location>
</feature>
<protein>
    <recommendedName>
        <fullName evidence="2">chitinase</fullName>
        <ecNumber evidence="2">3.2.1.14</ecNumber>
    </recommendedName>
</protein>
<gene>
    <name evidence="12" type="primary">CHT2_5</name>
    <name evidence="12" type="ORF">H4R18_004473</name>
</gene>
<keyword evidence="7" id="KW-0624">Polysaccharide degradation</keyword>
<dbReference type="Gene3D" id="3.20.20.80">
    <property type="entry name" value="Glycosidases"/>
    <property type="match status" value="1"/>
</dbReference>
<dbReference type="EC" id="3.2.1.14" evidence="2"/>
<keyword evidence="4" id="KW-0146">Chitin degradation</keyword>
<keyword evidence="10" id="KW-0732">Signal</keyword>
<accession>A0A9W8H7N9</accession>
<feature type="domain" description="GH18" evidence="11">
    <location>
        <begin position="28"/>
        <end position="327"/>
    </location>
</feature>
<reference evidence="12" key="1">
    <citation type="submission" date="2022-07" db="EMBL/GenBank/DDBJ databases">
        <title>Phylogenomic reconstructions and comparative analyses of Kickxellomycotina fungi.</title>
        <authorList>
            <person name="Reynolds N.K."/>
            <person name="Stajich J.E."/>
            <person name="Barry K."/>
            <person name="Grigoriev I.V."/>
            <person name="Crous P."/>
            <person name="Smith M.E."/>
        </authorList>
    </citation>
    <scope>NUCLEOTIDE SEQUENCE</scope>
    <source>
        <strain evidence="12">NBRC 105414</strain>
    </source>
</reference>
<keyword evidence="6 8" id="KW-0326">Glycosidase</keyword>
<dbReference type="InterPro" id="IPR017853">
    <property type="entry name" value="GH"/>
</dbReference>
<dbReference type="InterPro" id="IPR001223">
    <property type="entry name" value="Glyco_hydro18_cat"/>
</dbReference>
<sequence>MRPTALALALLWGVLGVHGDRFNIRCNNNLVMYWGQNSHAIGNPGENQLPLDEYCDKNSADVLVLSFLSEFNADNLHPPTLNFANSCVTPFENSTLLHCSNLGKAISKCQKQGKIVLLSLGGASGAYGFSDDIQAERYADKIWDMFLGGEARNRPFDGAILDGIDLDIEGGSSVGYVRFVQRLRERFTEATGRRFYVSTAPQCPYPDFYSGPILDNAYLDMVFVQFYNNYCGVDNPNWFNFEQWHEWATTISANKDVRVYLGVPGSRAAASTGHLPPAKLKELVNATRSKFDSFGGMMVWDISQAEHNQVAEGSTFVDIARQLLDSGKKCTDGSDSADDGATDASVSSHTPPPPPPHKGGSGQPTASRHSTGSASAAAAHDEPAAKATGAEEPQSSSGDDGASTEVSEVEAGSAGGGHFAAENLNRVAVGSSQDSSASESSAAEDTAAGDESAQSESESDTVLRAESEDATSSEESSDGASEPAADEGSGGEPDEQTTDGERTAEDGQKSTDDTAPADEQKTTEDTATADEQKTAEDTATESEAEAGNDTTTVQSTKVLHTTTTRTRKVHIVTRHVTKHVRKSTDIDFGSLTAPSPASTNKSISIVTPTFPLPIARCPRADQPCIGAGFACNGYEFGQCVNNRWLMRPCSTDRITACFNAGPDLIACDFPKGRSLQVCDDILAPLPYGRLASNVLFLRGSDQERALNTPVYPAPTPTPTTTYVKKKKKDDDDDDDEDTDDDDDDYIYNKYGEKKKNTSMTSVTDMELVKQSSGVNLIDDHNRREDPAMLMVKDPAAYYGPDGHVRVVGGNVVDDLRKHNNFGTTNEPYDENPPVDDPEEADEYSEGDEFMRKRDLGAWDEEDAATSSVLAAPSPARSLAVRSVKDLVGESASAAHLNEKPWRAQVEDFYSIYALYSALSGITNDMEHQQFERAILDHIDGDFLVGPHLPALTGRPLLAHFTFVPVRGSDPDYMHYRTKDGMVEQDVLVVVRMLTNIPIPKRWRVALPLPMGATMLHTSRGTFYSGDRVSAEVKSIYVQRVAFYNENIRIVPARGQGGQEVQQLNDLAAGHSTNRTEGAADHEFDDGPSYDSIRRSLISPAVISQILRKKPAAPPPPELLDEPVANDPAGHLYEVRSNPEVERPANMALRFTIRIKTRPTPDGHVVGALPHPILSFITTY</sequence>
<dbReference type="CDD" id="cd02877">
    <property type="entry name" value="GH18_hevamine_XipI_class_III"/>
    <property type="match status" value="1"/>
</dbReference>
<evidence type="ECO:0000256" key="3">
    <source>
        <dbReference type="ARBA" id="ARBA00022801"/>
    </source>
</evidence>
<dbReference type="SUPFAM" id="SSF51445">
    <property type="entry name" value="(Trans)glycosidases"/>
    <property type="match status" value="1"/>
</dbReference>
<dbReference type="InterPro" id="IPR001579">
    <property type="entry name" value="Glyco_hydro_18_chit_AS"/>
</dbReference>
<dbReference type="OrthoDB" id="6020543at2759"/>
<feature type="region of interest" description="Disordered" evidence="9">
    <location>
        <begin position="328"/>
        <end position="561"/>
    </location>
</feature>
<dbReference type="GO" id="GO:0005576">
    <property type="term" value="C:extracellular region"/>
    <property type="evidence" value="ECO:0007669"/>
    <property type="project" value="TreeGrafter"/>
</dbReference>
<evidence type="ECO:0000256" key="10">
    <source>
        <dbReference type="SAM" id="SignalP"/>
    </source>
</evidence>
<dbReference type="GO" id="GO:0008843">
    <property type="term" value="F:endochitinase activity"/>
    <property type="evidence" value="ECO:0007669"/>
    <property type="project" value="UniProtKB-EC"/>
</dbReference>
<organism evidence="12 13">
    <name type="scientific">Coemansia javaensis</name>
    <dbReference type="NCBI Taxonomy" id="2761396"/>
    <lineage>
        <taxon>Eukaryota</taxon>
        <taxon>Fungi</taxon>
        <taxon>Fungi incertae sedis</taxon>
        <taxon>Zoopagomycota</taxon>
        <taxon>Kickxellomycotina</taxon>
        <taxon>Kickxellomycetes</taxon>
        <taxon>Kickxellales</taxon>
        <taxon>Kickxellaceae</taxon>
        <taxon>Coemansia</taxon>
    </lineage>
</organism>
<evidence type="ECO:0000256" key="9">
    <source>
        <dbReference type="SAM" id="MobiDB-lite"/>
    </source>
</evidence>
<dbReference type="GO" id="GO:0000272">
    <property type="term" value="P:polysaccharide catabolic process"/>
    <property type="evidence" value="ECO:0007669"/>
    <property type="project" value="UniProtKB-KW"/>
</dbReference>
<keyword evidence="13" id="KW-1185">Reference proteome</keyword>
<evidence type="ECO:0000256" key="6">
    <source>
        <dbReference type="ARBA" id="ARBA00023295"/>
    </source>
</evidence>
<dbReference type="AlphaFoldDB" id="A0A9W8H7N9"/>
<feature type="compositionally biased region" description="Basic and acidic residues" evidence="9">
    <location>
        <begin position="499"/>
        <end position="536"/>
    </location>
</feature>
<comment type="caution">
    <text evidence="12">The sequence shown here is derived from an EMBL/GenBank/DDBJ whole genome shotgun (WGS) entry which is preliminary data.</text>
</comment>
<feature type="region of interest" description="Disordered" evidence="9">
    <location>
        <begin position="706"/>
        <end position="745"/>
    </location>
</feature>
<proteinExistence type="predicted"/>
<dbReference type="InterPro" id="IPR050542">
    <property type="entry name" value="Glycosyl_Hydrlase18_Chitinase"/>
</dbReference>
<keyword evidence="5" id="KW-0119">Carbohydrate metabolism</keyword>
<dbReference type="GO" id="GO:0006032">
    <property type="term" value="P:chitin catabolic process"/>
    <property type="evidence" value="ECO:0007669"/>
    <property type="project" value="UniProtKB-KW"/>
</dbReference>
<evidence type="ECO:0000256" key="7">
    <source>
        <dbReference type="ARBA" id="ARBA00023326"/>
    </source>
</evidence>
<feature type="compositionally biased region" description="Low complexity" evidence="9">
    <location>
        <begin position="478"/>
        <end position="487"/>
    </location>
</feature>
<feature type="compositionally biased region" description="Acidic residues" evidence="9">
    <location>
        <begin position="827"/>
        <end position="847"/>
    </location>
</feature>
<evidence type="ECO:0000256" key="5">
    <source>
        <dbReference type="ARBA" id="ARBA00023277"/>
    </source>
</evidence>
<dbReference type="Pfam" id="PF00704">
    <property type="entry name" value="Glyco_hydro_18"/>
    <property type="match status" value="1"/>
</dbReference>
<evidence type="ECO:0000256" key="4">
    <source>
        <dbReference type="ARBA" id="ARBA00023024"/>
    </source>
</evidence>
<feature type="compositionally biased region" description="Low complexity" evidence="9">
    <location>
        <begin position="366"/>
        <end position="378"/>
    </location>
</feature>
<comment type="catalytic activity">
    <reaction evidence="1">
        <text>Random endo-hydrolysis of N-acetyl-beta-D-glucosaminide (1-&gt;4)-beta-linkages in chitin and chitodextrins.</text>
        <dbReference type="EC" id="3.2.1.14"/>
    </reaction>
</comment>
<feature type="compositionally biased region" description="Acidic residues" evidence="9">
    <location>
        <begin position="730"/>
        <end position="745"/>
    </location>
</feature>
<evidence type="ECO:0000256" key="8">
    <source>
        <dbReference type="RuleBase" id="RU000489"/>
    </source>
</evidence>
<feature type="signal peptide" evidence="10">
    <location>
        <begin position="1"/>
        <end position="19"/>
    </location>
</feature>
<evidence type="ECO:0000256" key="2">
    <source>
        <dbReference type="ARBA" id="ARBA00012729"/>
    </source>
</evidence>
<dbReference type="PANTHER" id="PTHR45708:SF49">
    <property type="entry name" value="ENDOCHITINASE"/>
    <property type="match status" value="1"/>
</dbReference>
<feature type="compositionally biased region" description="Acidic residues" evidence="9">
    <location>
        <begin position="468"/>
        <end position="477"/>
    </location>
</feature>
<name>A0A9W8H7N9_9FUNG</name>
<feature type="compositionally biased region" description="Low complexity" evidence="9">
    <location>
        <begin position="431"/>
        <end position="452"/>
    </location>
</feature>
<evidence type="ECO:0000313" key="13">
    <source>
        <dbReference type="Proteomes" id="UP001140217"/>
    </source>
</evidence>
<dbReference type="PROSITE" id="PS01095">
    <property type="entry name" value="GH18_1"/>
    <property type="match status" value="1"/>
</dbReference>
<dbReference type="EMBL" id="JANBUL010000217">
    <property type="protein sequence ID" value="KAJ2778659.1"/>
    <property type="molecule type" value="Genomic_DNA"/>
</dbReference>
<evidence type="ECO:0000313" key="12">
    <source>
        <dbReference type="EMBL" id="KAJ2778659.1"/>
    </source>
</evidence>
<dbReference type="InterPro" id="IPR045321">
    <property type="entry name" value="Cts1-like"/>
</dbReference>
<evidence type="ECO:0000259" key="11">
    <source>
        <dbReference type="PROSITE" id="PS51910"/>
    </source>
</evidence>
<keyword evidence="3 8" id="KW-0378">Hydrolase</keyword>